<evidence type="ECO:0000313" key="3">
    <source>
        <dbReference type="Proteomes" id="UP001497516"/>
    </source>
</evidence>
<keyword evidence="1" id="KW-1133">Transmembrane helix</keyword>
<protein>
    <submittedName>
        <fullName evidence="2">Uncharacterized protein</fullName>
    </submittedName>
</protein>
<keyword evidence="1" id="KW-0472">Membrane</keyword>
<name>A0AAV2DEX4_9ROSI</name>
<dbReference type="Proteomes" id="UP001497516">
    <property type="component" value="Chromosome 2"/>
</dbReference>
<gene>
    <name evidence="2" type="ORF">LTRI10_LOCUS13762</name>
</gene>
<accession>A0AAV2DEX4</accession>
<dbReference type="AlphaFoldDB" id="A0AAV2DEX4"/>
<evidence type="ECO:0000256" key="1">
    <source>
        <dbReference type="SAM" id="Phobius"/>
    </source>
</evidence>
<proteinExistence type="predicted"/>
<feature type="transmembrane region" description="Helical" evidence="1">
    <location>
        <begin position="22"/>
        <end position="42"/>
    </location>
</feature>
<feature type="transmembrane region" description="Helical" evidence="1">
    <location>
        <begin position="49"/>
        <end position="68"/>
    </location>
</feature>
<keyword evidence="3" id="KW-1185">Reference proteome</keyword>
<dbReference type="EMBL" id="OZ034815">
    <property type="protein sequence ID" value="CAL1371713.1"/>
    <property type="molecule type" value="Genomic_DNA"/>
</dbReference>
<evidence type="ECO:0000313" key="2">
    <source>
        <dbReference type="EMBL" id="CAL1371713.1"/>
    </source>
</evidence>
<reference evidence="2 3" key="1">
    <citation type="submission" date="2024-04" db="EMBL/GenBank/DDBJ databases">
        <authorList>
            <person name="Fracassetti M."/>
        </authorList>
    </citation>
    <scope>NUCLEOTIDE SEQUENCE [LARGE SCALE GENOMIC DNA]</scope>
</reference>
<sequence length="114" mass="12479">MAGGGCCRNCCEWLRELLYVHYWIWLVFAGGFWMAVTISSILRAGIESPVSWILPLLASHYGTVVIVVGGNGRWWPSKATALGWTLRWNGGAVLQCSGIGYAVRLLLKLALNPG</sequence>
<organism evidence="2 3">
    <name type="scientific">Linum trigynum</name>
    <dbReference type="NCBI Taxonomy" id="586398"/>
    <lineage>
        <taxon>Eukaryota</taxon>
        <taxon>Viridiplantae</taxon>
        <taxon>Streptophyta</taxon>
        <taxon>Embryophyta</taxon>
        <taxon>Tracheophyta</taxon>
        <taxon>Spermatophyta</taxon>
        <taxon>Magnoliopsida</taxon>
        <taxon>eudicotyledons</taxon>
        <taxon>Gunneridae</taxon>
        <taxon>Pentapetalae</taxon>
        <taxon>rosids</taxon>
        <taxon>fabids</taxon>
        <taxon>Malpighiales</taxon>
        <taxon>Linaceae</taxon>
        <taxon>Linum</taxon>
    </lineage>
</organism>
<keyword evidence="1" id="KW-0812">Transmembrane</keyword>